<dbReference type="PROSITE" id="PS50110">
    <property type="entry name" value="RESPONSE_REGULATORY"/>
    <property type="match status" value="1"/>
</dbReference>
<feature type="domain" description="Response regulatory" evidence="5">
    <location>
        <begin position="88"/>
        <end position="204"/>
    </location>
</feature>
<dbReference type="InterPro" id="IPR003594">
    <property type="entry name" value="HATPase_dom"/>
</dbReference>
<comment type="caution">
    <text evidence="6">The sequence shown here is derived from an EMBL/GenBank/DDBJ whole genome shotgun (WGS) entry which is preliminary data.</text>
</comment>
<dbReference type="Pfam" id="PF02518">
    <property type="entry name" value="HATPase_c"/>
    <property type="match status" value="1"/>
</dbReference>
<dbReference type="InterPro" id="IPR036890">
    <property type="entry name" value="HATPase_C_sf"/>
</dbReference>
<dbReference type="PANTHER" id="PTHR43547:SF2">
    <property type="entry name" value="HYBRID SIGNAL TRANSDUCTION HISTIDINE KINASE C"/>
    <property type="match status" value="1"/>
</dbReference>
<proteinExistence type="predicted"/>
<gene>
    <name evidence="6" type="ORF">NX782_19280</name>
</gene>
<evidence type="ECO:0000256" key="2">
    <source>
        <dbReference type="ARBA" id="ARBA00012438"/>
    </source>
</evidence>
<comment type="catalytic activity">
    <reaction evidence="1">
        <text>ATP + protein L-histidine = ADP + protein N-phospho-L-histidine.</text>
        <dbReference type="EC" id="2.7.13.3"/>
    </reaction>
</comment>
<dbReference type="InterPro" id="IPR011006">
    <property type="entry name" value="CheY-like_superfamily"/>
</dbReference>
<dbReference type="SUPFAM" id="SSF52172">
    <property type="entry name" value="CheY-like"/>
    <property type="match status" value="1"/>
</dbReference>
<evidence type="ECO:0000313" key="7">
    <source>
        <dbReference type="Proteomes" id="UP001205560"/>
    </source>
</evidence>
<feature type="modified residue" description="4-aspartylphosphate" evidence="4">
    <location>
        <position position="137"/>
    </location>
</feature>
<keyword evidence="3 4" id="KW-0597">Phosphoprotein</keyword>
<accession>A0ABT2AAV8</accession>
<sequence length="204" mass="21340">MPLPYVFDIFTQGVRTPDRSQGGLGIGLALVKSLVALHEGQVRAQSAGPGKGSVFEVELPLLVQSKAAEPDAGSQPASGAGKAARTKRILVVDDNVDAANSLGELLALLGHEVVVRFDGKSALRDAAAFAPDVLVLDIGLPDMDGYELARRLRSVAATAQARYLALTGYGQAHDRTLAHAAGFDHHFVKPVDIVTLQAVLDADG</sequence>
<dbReference type="PRINTS" id="PR00344">
    <property type="entry name" value="BCTRLSENSOR"/>
</dbReference>
<evidence type="ECO:0000259" key="5">
    <source>
        <dbReference type="PROSITE" id="PS50110"/>
    </source>
</evidence>
<dbReference type="InterPro" id="IPR001789">
    <property type="entry name" value="Sig_transdc_resp-reg_receiver"/>
</dbReference>
<evidence type="ECO:0000256" key="1">
    <source>
        <dbReference type="ARBA" id="ARBA00000085"/>
    </source>
</evidence>
<evidence type="ECO:0000256" key="3">
    <source>
        <dbReference type="ARBA" id="ARBA00022553"/>
    </source>
</evidence>
<dbReference type="Proteomes" id="UP001205560">
    <property type="component" value="Unassembled WGS sequence"/>
</dbReference>
<dbReference type="RefSeq" id="WP_258847113.1">
    <property type="nucleotide sequence ID" value="NZ_JBHTHT010000077.1"/>
</dbReference>
<protein>
    <recommendedName>
        <fullName evidence="2">histidine kinase</fullName>
        <ecNumber evidence="2">2.7.13.3</ecNumber>
    </recommendedName>
</protein>
<dbReference type="SUPFAM" id="SSF55874">
    <property type="entry name" value="ATPase domain of HSP90 chaperone/DNA topoisomerase II/histidine kinase"/>
    <property type="match status" value="1"/>
</dbReference>
<name>A0ABT2AAV8_9BURK</name>
<keyword evidence="7" id="KW-1185">Reference proteome</keyword>
<dbReference type="Gene3D" id="3.40.50.2300">
    <property type="match status" value="1"/>
</dbReference>
<dbReference type="InterPro" id="IPR004358">
    <property type="entry name" value="Sig_transdc_His_kin-like_C"/>
</dbReference>
<dbReference type="EMBL" id="JANUGX010000025">
    <property type="protein sequence ID" value="MCS0591336.1"/>
    <property type="molecule type" value="Genomic_DNA"/>
</dbReference>
<dbReference type="CDD" id="cd17580">
    <property type="entry name" value="REC_2_DhkD-like"/>
    <property type="match status" value="1"/>
</dbReference>
<dbReference type="SMART" id="SM00448">
    <property type="entry name" value="REC"/>
    <property type="match status" value="1"/>
</dbReference>
<evidence type="ECO:0000256" key="4">
    <source>
        <dbReference type="PROSITE-ProRule" id="PRU00169"/>
    </source>
</evidence>
<evidence type="ECO:0000313" key="6">
    <source>
        <dbReference type="EMBL" id="MCS0591336.1"/>
    </source>
</evidence>
<dbReference type="Gene3D" id="3.30.565.10">
    <property type="entry name" value="Histidine kinase-like ATPase, C-terminal domain"/>
    <property type="match status" value="1"/>
</dbReference>
<reference evidence="6 7" key="1">
    <citation type="submission" date="2022-08" db="EMBL/GenBank/DDBJ databases">
        <title>Reclassification of Massilia species as members of the genera Telluria, Duganella, Pseudoduganella, Mokoshia gen. nov. and Zemynaea gen. nov. using orthogonal and non-orthogonal genome-based approaches.</title>
        <authorList>
            <person name="Bowman J.P."/>
        </authorList>
    </citation>
    <scope>NUCLEOTIDE SEQUENCE [LARGE SCALE GENOMIC DNA]</scope>
    <source>
        <strain evidence="6 7">LMG 28164</strain>
    </source>
</reference>
<organism evidence="6 7">
    <name type="scientific">Massilia norwichensis</name>
    <dbReference type="NCBI Taxonomy" id="1442366"/>
    <lineage>
        <taxon>Bacteria</taxon>
        <taxon>Pseudomonadati</taxon>
        <taxon>Pseudomonadota</taxon>
        <taxon>Betaproteobacteria</taxon>
        <taxon>Burkholderiales</taxon>
        <taxon>Oxalobacteraceae</taxon>
        <taxon>Telluria group</taxon>
        <taxon>Massilia</taxon>
    </lineage>
</organism>
<dbReference type="EC" id="2.7.13.3" evidence="2"/>
<dbReference type="Pfam" id="PF00072">
    <property type="entry name" value="Response_reg"/>
    <property type="match status" value="1"/>
</dbReference>
<dbReference type="PANTHER" id="PTHR43547">
    <property type="entry name" value="TWO-COMPONENT HISTIDINE KINASE"/>
    <property type="match status" value="1"/>
</dbReference>